<protein>
    <submittedName>
        <fullName evidence="2">Uncharacterized protein</fullName>
    </submittedName>
</protein>
<dbReference type="Proteomes" id="UP000613740">
    <property type="component" value="Unassembled WGS sequence"/>
</dbReference>
<feature type="region of interest" description="Disordered" evidence="1">
    <location>
        <begin position="60"/>
        <end position="113"/>
    </location>
</feature>
<dbReference type="AlphaFoldDB" id="A0A835TAQ0"/>
<reference evidence="2" key="1">
    <citation type="journal article" date="2020" name="bioRxiv">
        <title>Comparative genomics of Chlamydomonas.</title>
        <authorList>
            <person name="Craig R.J."/>
            <person name="Hasan A.R."/>
            <person name="Ness R.W."/>
            <person name="Keightley P.D."/>
        </authorList>
    </citation>
    <scope>NUCLEOTIDE SEQUENCE</scope>
    <source>
        <strain evidence="2">CCAP 11/173</strain>
    </source>
</reference>
<evidence type="ECO:0000256" key="1">
    <source>
        <dbReference type="SAM" id="MobiDB-lite"/>
    </source>
</evidence>
<name>A0A835TAQ0_9CHLO</name>
<feature type="compositionally biased region" description="Low complexity" evidence="1">
    <location>
        <begin position="72"/>
        <end position="82"/>
    </location>
</feature>
<accession>A0A835TAQ0</accession>
<sequence>MPAVVEPLPKPLQHAGENWTPAEIGSLCIMDSQGDTVKAMAAQLGRSELAVKMKLDALGLPQRRVPPPPAPAAAAALPAPALHAGSKRKQEDREANGQQEAGAPAPSTPAKKR</sequence>
<gene>
    <name evidence="2" type="ORF">HYH02_011935</name>
</gene>
<evidence type="ECO:0000313" key="2">
    <source>
        <dbReference type="EMBL" id="KAG2435435.1"/>
    </source>
</evidence>
<comment type="caution">
    <text evidence="2">The sequence shown here is derived from an EMBL/GenBank/DDBJ whole genome shotgun (WGS) entry which is preliminary data.</text>
</comment>
<organism evidence="2 3">
    <name type="scientific">Chlamydomonas schloesseri</name>
    <dbReference type="NCBI Taxonomy" id="2026947"/>
    <lineage>
        <taxon>Eukaryota</taxon>
        <taxon>Viridiplantae</taxon>
        <taxon>Chlorophyta</taxon>
        <taxon>core chlorophytes</taxon>
        <taxon>Chlorophyceae</taxon>
        <taxon>CS clade</taxon>
        <taxon>Chlamydomonadales</taxon>
        <taxon>Chlamydomonadaceae</taxon>
        <taxon>Chlamydomonas</taxon>
    </lineage>
</organism>
<proteinExistence type="predicted"/>
<keyword evidence="3" id="KW-1185">Reference proteome</keyword>
<evidence type="ECO:0000313" key="3">
    <source>
        <dbReference type="Proteomes" id="UP000613740"/>
    </source>
</evidence>
<dbReference type="EMBL" id="JAEHOD010000053">
    <property type="protein sequence ID" value="KAG2435435.1"/>
    <property type="molecule type" value="Genomic_DNA"/>
</dbReference>
<dbReference type="OrthoDB" id="10539559at2759"/>